<evidence type="ECO:0000256" key="1">
    <source>
        <dbReference type="ARBA" id="ARBA00001946"/>
    </source>
</evidence>
<dbReference type="Gene3D" id="3.40.50.12780">
    <property type="entry name" value="N-terminal domain of ligase-like"/>
    <property type="match status" value="3"/>
</dbReference>
<dbReference type="FunFam" id="3.40.50.12780:FF:000003">
    <property type="entry name" value="Long-chain-fatty-acid--CoA ligase FadD"/>
    <property type="match status" value="2"/>
</dbReference>
<evidence type="ECO:0000256" key="10">
    <source>
        <dbReference type="ARBA" id="ARBA00034252"/>
    </source>
</evidence>
<dbReference type="PANTHER" id="PTHR43859">
    <property type="entry name" value="ACYL-ACTIVATING ENZYME"/>
    <property type="match status" value="1"/>
</dbReference>
<dbReference type="Gene3D" id="3.30.300.30">
    <property type="match status" value="3"/>
</dbReference>
<dbReference type="GO" id="GO:0106290">
    <property type="term" value="F:trans-cinnamate-CoA ligase activity"/>
    <property type="evidence" value="ECO:0007669"/>
    <property type="project" value="UniProtKB-ARBA"/>
</dbReference>
<dbReference type="InterPro" id="IPR045851">
    <property type="entry name" value="AMP-bd_C_sf"/>
</dbReference>
<comment type="cofactor">
    <cofactor evidence="1">
        <name>Mg(2+)</name>
        <dbReference type="ChEBI" id="CHEBI:18420"/>
    </cofactor>
</comment>
<dbReference type="Pfam" id="PF00501">
    <property type="entry name" value="AMP-binding"/>
    <property type="match status" value="3"/>
</dbReference>
<reference evidence="13 14" key="1">
    <citation type="submission" date="2016-09" db="EMBL/GenBank/DDBJ databases">
        <title>The draft genome of Dichanthelium oligosanthes: A C3 panicoid grass species.</title>
        <authorList>
            <person name="Studer A.J."/>
            <person name="Schnable J.C."/>
            <person name="Brutnell T.P."/>
        </authorList>
    </citation>
    <scope>NUCLEOTIDE SEQUENCE [LARGE SCALE GENOMIC DNA]</scope>
    <source>
        <strain evidence="14">cv. Kellogg 1175</strain>
        <tissue evidence="13">Leaf</tissue>
    </source>
</reference>
<dbReference type="Proteomes" id="UP000095767">
    <property type="component" value="Unassembled WGS sequence"/>
</dbReference>
<evidence type="ECO:0000313" key="13">
    <source>
        <dbReference type="EMBL" id="OEL27192.1"/>
    </source>
</evidence>
<dbReference type="Pfam" id="PF13193">
    <property type="entry name" value="AMP-binding_C"/>
    <property type="match status" value="2"/>
</dbReference>
<organism evidence="13 14">
    <name type="scientific">Dichanthelium oligosanthes</name>
    <dbReference type="NCBI Taxonomy" id="888268"/>
    <lineage>
        <taxon>Eukaryota</taxon>
        <taxon>Viridiplantae</taxon>
        <taxon>Streptophyta</taxon>
        <taxon>Embryophyta</taxon>
        <taxon>Tracheophyta</taxon>
        <taxon>Spermatophyta</taxon>
        <taxon>Magnoliopsida</taxon>
        <taxon>Liliopsida</taxon>
        <taxon>Poales</taxon>
        <taxon>Poaceae</taxon>
        <taxon>PACMAD clade</taxon>
        <taxon>Panicoideae</taxon>
        <taxon>Panicodae</taxon>
        <taxon>Paniceae</taxon>
        <taxon>Dichantheliinae</taxon>
        <taxon>Dichanthelium</taxon>
    </lineage>
</organism>
<dbReference type="PROSITE" id="PS00455">
    <property type="entry name" value="AMP_BINDING"/>
    <property type="match status" value="3"/>
</dbReference>
<evidence type="ECO:0000256" key="6">
    <source>
        <dbReference type="ARBA" id="ARBA00022842"/>
    </source>
</evidence>
<protein>
    <recommendedName>
        <fullName evidence="3">4-coumarate--CoA ligase</fullName>
        <ecNumber evidence="3">6.2.1.12</ecNumber>
    </recommendedName>
</protein>
<dbReference type="GO" id="GO:0016207">
    <property type="term" value="F:4-coumarate-CoA ligase activity"/>
    <property type="evidence" value="ECO:0007669"/>
    <property type="project" value="UniProtKB-EC"/>
</dbReference>
<feature type="domain" description="AMP-dependent synthetase/ligase" evidence="11">
    <location>
        <begin position="652"/>
        <end position="961"/>
    </location>
</feature>
<evidence type="ECO:0000256" key="5">
    <source>
        <dbReference type="ARBA" id="ARBA00022832"/>
    </source>
</evidence>
<keyword evidence="6" id="KW-0460">Magnesium</keyword>
<evidence type="ECO:0000256" key="4">
    <source>
        <dbReference type="ARBA" id="ARBA00022598"/>
    </source>
</evidence>
<feature type="domain" description="AMP-binding enzyme C-terminal" evidence="12">
    <location>
        <begin position="538"/>
        <end position="612"/>
    </location>
</feature>
<feature type="domain" description="AMP-binding enzyme C-terminal" evidence="12">
    <location>
        <begin position="1504"/>
        <end position="1578"/>
    </location>
</feature>
<dbReference type="FunFam" id="3.30.300.30:FF:000008">
    <property type="entry name" value="2,3-dihydroxybenzoate-AMP ligase"/>
    <property type="match status" value="2"/>
</dbReference>
<dbReference type="EMBL" id="LWDX02033100">
    <property type="protein sequence ID" value="OEL27192.1"/>
    <property type="molecule type" value="Genomic_DNA"/>
</dbReference>
<comment type="similarity">
    <text evidence="2">Belongs to the ATP-dependent AMP-binding enzyme family.</text>
</comment>
<evidence type="ECO:0000256" key="7">
    <source>
        <dbReference type="ARBA" id="ARBA00023098"/>
    </source>
</evidence>
<evidence type="ECO:0000256" key="8">
    <source>
        <dbReference type="ARBA" id="ARBA00034219"/>
    </source>
</evidence>
<sequence>MRAAAALAFGRLFHQYRIRSQSQLQNRSPDYFSPHWDYSNHLARARALLNFSRCRPRGSSPPAPVASLLLFSSLSGTEELRAEAEEEVLDMEAGTVRCPANYAPLSPISFIERAAAVYGARAAVVYGERRHTWAEARRRCVRVAAALANRFGVARGDVVAVLSPNVPAMYELHFAVPMAGAVLCTFNTRHDAAMVSVLLKHSGAKVFLVESSLLDVGRAALKRVAESGATTLPVLLTISDDAESDDYEDLVDNAPARFDIRWPMNELDPISLNYTSGTTSRPKGVVYNHRGAYLNTIATVLAYDITAMPTYLWTVPMFHCNGWNLPWGVAMQGGTNICLRHFTAKVIFDAIALHGVTHMGGAPTVLNMIANAPAADRRPLPGPVRVMTGGAPPPPRVLFAVEELGFVVYHIYGLTETYGPATVCTWMPEWDALPAEERARLKARQGFHHIAVQDVDVKNPDTMETVPYDGQTVGEVMFRGNTVMSGYYKDLNATKESMAGGWLHTGDLAIRHPDGYIQLKDRAKDIIISGGENISSIEVESVIFSHPAVLEAAVVARPDDHWGETPCAFVKLKDGASSTEAEIISFCRERMPHYMAPKTVVFEDLPKTSTGKTQKFVLRDKARALGSLTKTANSKLRGGVLGNKVKFTISLSVLSPNVPAMYELHFAVPMAGAVLCTFNTRHDASMVSVLLKHSGAKVFFVDSHLLDVGGAALKRLAESSVTSLLVLVIISDDEGDPSGDSSCPDYEDLIEDASSSQFDIRWPVSELDPIALNYTSGTTSRPKGVVYSHRGAYLNTIATVLTYDITAMPTYLWTVPMFHGNGWDLTWGIAVQSGANVCLRHFTAKVIFDSIARHKVTHMGGAPTVLKMIVTAPAADRKPLPGTVRVMTGGAPPVPQVLLEMEALGFVLYHVYGLTETCGFPSSAVQDVVVKNPVTMESVPYDGHTLGEVKFRGNTVMSGYYKDLDATKESMAGGWLRSGDLAVRHPDGYIQVKDRAKDIIISGGEKVSSIEVESVILSHPAVLEAPVVARLLPGQAKFRSIPVPFHIHAVMDGSKWCAANYVPLTPLTFLERAVLVYGGRTAIVCGDRQFSWRETRERCLTGASALAHLGVGRRDVVAVIASNTPAMYELHFSVPMTGGVLCTLNTRHDAAMVSVLLKHSDAKVFLVETQFLAVAQDALRLLADAGANLPLIITISDTDTSSGDGDGGSGMDYEALLRSAPRGFEIRWPTDERDPISLNYTSGTTSRPKGVIYSHRGAFLNSLATVLVNEMATMPVYLWTVPMFHCNGWCMVWGTAAQGGTSVCIGGVTPKVIFEKIVRHGVTNMGGAPTVLNMIVNAPASERKPLPRRVRISTGGAPPPPQVLAKMDELGFEVVHGYGLTETYGPATVCVWKPEWDVLPPAERARIKALQGVPHTMLQKIAIKDPVTMETLPSDGRAVGEVMLRGNTVMSGYYKDAAATEETMRGGWLRTGDLGVRHSDGYIQLKDRSKDIIISGGENISSIEVESVLFGHPAVLDAAVVGRPDDHWGETPCAFVTLKDGAKATAGDIIEFCRERLPHYMAPRTVVFSDLPKTSTGKTQKYLLREKAKTMGSLHKPDRSRL</sequence>
<dbReference type="InterPro" id="IPR025110">
    <property type="entry name" value="AMP-bd_C"/>
</dbReference>
<dbReference type="InterPro" id="IPR000873">
    <property type="entry name" value="AMP-dep_synth/lig_dom"/>
</dbReference>
<feature type="domain" description="AMP-dependent synthetase/ligase" evidence="11">
    <location>
        <begin position="1071"/>
        <end position="1454"/>
    </location>
</feature>
<evidence type="ECO:0000256" key="9">
    <source>
        <dbReference type="ARBA" id="ARBA00034223"/>
    </source>
</evidence>
<keyword evidence="5" id="KW-0276">Fatty acid metabolism</keyword>
<comment type="catalytic activity">
    <reaction evidence="10">
        <text>(E)-4-coumarate + ATP + CoA = (E)-4-coumaroyl-CoA + AMP + diphosphate</text>
        <dbReference type="Rhea" id="RHEA:19641"/>
        <dbReference type="ChEBI" id="CHEBI:12876"/>
        <dbReference type="ChEBI" id="CHEBI:30616"/>
        <dbReference type="ChEBI" id="CHEBI:33019"/>
        <dbReference type="ChEBI" id="CHEBI:57287"/>
        <dbReference type="ChEBI" id="CHEBI:85008"/>
        <dbReference type="ChEBI" id="CHEBI:456215"/>
        <dbReference type="EC" id="6.2.1.12"/>
    </reaction>
    <physiologicalReaction direction="left-to-right" evidence="10">
        <dbReference type="Rhea" id="RHEA:19642"/>
    </physiologicalReaction>
</comment>
<keyword evidence="4" id="KW-0436">Ligase</keyword>
<keyword evidence="14" id="KW-1185">Reference proteome</keyword>
<keyword evidence="7" id="KW-0443">Lipid metabolism</keyword>
<evidence type="ECO:0000256" key="2">
    <source>
        <dbReference type="ARBA" id="ARBA00006432"/>
    </source>
</evidence>
<dbReference type="InterPro" id="IPR042099">
    <property type="entry name" value="ANL_N_sf"/>
</dbReference>
<dbReference type="SUPFAM" id="SSF56801">
    <property type="entry name" value="Acetyl-CoA synthetase-like"/>
    <property type="match status" value="3"/>
</dbReference>
<dbReference type="GO" id="GO:0009698">
    <property type="term" value="P:phenylpropanoid metabolic process"/>
    <property type="evidence" value="ECO:0007669"/>
    <property type="project" value="UniProtKB-ARBA"/>
</dbReference>
<dbReference type="CDD" id="cd12118">
    <property type="entry name" value="ttLC_FACS_AEE21_like"/>
    <property type="match status" value="2"/>
</dbReference>
<dbReference type="InterPro" id="IPR020845">
    <property type="entry name" value="AMP-binding_CS"/>
</dbReference>
<comment type="caution">
    <text evidence="13">The sequence shown here is derived from an EMBL/GenBank/DDBJ whole genome shotgun (WGS) entry which is preliminary data.</text>
</comment>
<evidence type="ECO:0000259" key="11">
    <source>
        <dbReference type="Pfam" id="PF00501"/>
    </source>
</evidence>
<proteinExistence type="inferred from homology"/>
<evidence type="ECO:0000313" key="14">
    <source>
        <dbReference type="Proteomes" id="UP000095767"/>
    </source>
</evidence>
<name>A0A1E5VQ54_9POAL</name>
<evidence type="ECO:0000256" key="3">
    <source>
        <dbReference type="ARBA" id="ARBA00012959"/>
    </source>
</evidence>
<dbReference type="STRING" id="888268.A0A1E5VQ54"/>
<dbReference type="PANTHER" id="PTHR43859:SF4">
    <property type="entry name" value="BUTANOATE--COA LIGASE AAE1-RELATED"/>
    <property type="match status" value="1"/>
</dbReference>
<dbReference type="GO" id="GO:0006631">
    <property type="term" value="P:fatty acid metabolic process"/>
    <property type="evidence" value="ECO:0007669"/>
    <property type="project" value="UniProtKB-KW"/>
</dbReference>
<comment type="catalytic activity">
    <reaction evidence="9">
        <text>(E)-4-coumaroyl-AMP + CoA = (E)-4-coumaroyl-CoA + AMP + H(+)</text>
        <dbReference type="Rhea" id="RHEA:72423"/>
        <dbReference type="ChEBI" id="CHEBI:15378"/>
        <dbReference type="ChEBI" id="CHEBI:57287"/>
        <dbReference type="ChEBI" id="CHEBI:85008"/>
        <dbReference type="ChEBI" id="CHEBI:192348"/>
        <dbReference type="ChEBI" id="CHEBI:456215"/>
    </reaction>
    <physiologicalReaction direction="left-to-right" evidence="9">
        <dbReference type="Rhea" id="RHEA:72424"/>
    </physiologicalReaction>
</comment>
<accession>A0A1E5VQ54</accession>
<dbReference type="NCBIfam" id="NF006020">
    <property type="entry name" value="PRK08162.1"/>
    <property type="match status" value="2"/>
</dbReference>
<dbReference type="OrthoDB" id="10253115at2759"/>
<gene>
    <name evidence="13" type="ORF">BAE44_0011793</name>
</gene>
<comment type="catalytic activity">
    <reaction evidence="8">
        <text>(E)-4-coumarate + ATP + H(+) = (E)-4-coumaroyl-AMP + diphosphate</text>
        <dbReference type="Rhea" id="RHEA:72419"/>
        <dbReference type="ChEBI" id="CHEBI:12876"/>
        <dbReference type="ChEBI" id="CHEBI:15378"/>
        <dbReference type="ChEBI" id="CHEBI:30616"/>
        <dbReference type="ChEBI" id="CHEBI:33019"/>
        <dbReference type="ChEBI" id="CHEBI:192348"/>
    </reaction>
    <physiologicalReaction direction="left-to-right" evidence="8">
        <dbReference type="Rhea" id="RHEA:72420"/>
    </physiologicalReaction>
</comment>
<feature type="domain" description="AMP-dependent synthetase/ligase" evidence="11">
    <location>
        <begin position="112"/>
        <end position="488"/>
    </location>
</feature>
<evidence type="ECO:0000259" key="12">
    <source>
        <dbReference type="Pfam" id="PF13193"/>
    </source>
</evidence>
<dbReference type="EC" id="6.2.1.12" evidence="3"/>